<dbReference type="InterPro" id="IPR042470">
    <property type="entry name" value="RMI1_N_C_sf"/>
</dbReference>
<accession>A7AR64</accession>
<dbReference type="GeneID" id="5478835"/>
<dbReference type="KEGG" id="bbo:BBOV_IV006770"/>
<dbReference type="OMA" id="VIAFEYE"/>
<dbReference type="VEuPathDB" id="PiroplasmaDB:BBOV_IV006770"/>
<protein>
    <recommendedName>
        <fullName evidence="1">RecQ mediated genome instability protein 1 OB-fold domain-containing protein</fullName>
    </recommendedName>
</protein>
<dbReference type="Pfam" id="PF08585">
    <property type="entry name" value="RMI1_N_C"/>
    <property type="match status" value="1"/>
</dbReference>
<dbReference type="Gene3D" id="2.40.50.770">
    <property type="entry name" value="RecQ-mediated genome instability protein Rmi1, C-terminal domain"/>
    <property type="match status" value="1"/>
</dbReference>
<comment type="caution">
    <text evidence="2">The sequence shown here is derived from an EMBL/GenBank/DDBJ whole genome shotgun (WGS) entry which is preliminary data.</text>
</comment>
<dbReference type="RefSeq" id="XP_001610601.1">
    <property type="nucleotide sequence ID" value="XM_001610551.1"/>
</dbReference>
<evidence type="ECO:0000313" key="2">
    <source>
        <dbReference type="EMBL" id="EDO07033.1"/>
    </source>
</evidence>
<name>A7AR64_BABBO</name>
<dbReference type="InParanoid" id="A7AR64"/>
<reference evidence="3" key="2">
    <citation type="journal article" date="2020" name="Data Brief">
        <title>Transcriptome dataset of Babesia bovis life stages within vertebrate and invertebrate hosts.</title>
        <authorList>
            <person name="Ueti M.W."/>
            <person name="Johnson W.C."/>
            <person name="Kappmeyer L.S."/>
            <person name="Herndon D.R."/>
            <person name="Mousel M.R."/>
            <person name="Reif K.E."/>
            <person name="Taus N.S."/>
            <person name="Ifeonu O.O."/>
            <person name="Silva J.C."/>
            <person name="Suarez C.E."/>
            <person name="Brayton K.A."/>
        </authorList>
    </citation>
    <scope>NUCLEOTIDE SEQUENCE [LARGE SCALE GENOMIC DNA]</scope>
</reference>
<organism evidence="2 3">
    <name type="scientific">Babesia bovis</name>
    <dbReference type="NCBI Taxonomy" id="5865"/>
    <lineage>
        <taxon>Eukaryota</taxon>
        <taxon>Sar</taxon>
        <taxon>Alveolata</taxon>
        <taxon>Apicomplexa</taxon>
        <taxon>Aconoidasida</taxon>
        <taxon>Piroplasmida</taxon>
        <taxon>Babesiidae</taxon>
        <taxon>Babesia</taxon>
    </lineage>
</organism>
<dbReference type="EMBL" id="AAXT01000002">
    <property type="protein sequence ID" value="EDO07033.1"/>
    <property type="molecule type" value="Genomic_DNA"/>
</dbReference>
<dbReference type="eggNOG" id="ENOG502QXBP">
    <property type="taxonomic scope" value="Eukaryota"/>
</dbReference>
<evidence type="ECO:0000259" key="1">
    <source>
        <dbReference type="Pfam" id="PF08585"/>
    </source>
</evidence>
<dbReference type="AlphaFoldDB" id="A7AR64"/>
<feature type="domain" description="RecQ mediated genome instability protein 1 OB-fold" evidence="1">
    <location>
        <begin position="42"/>
        <end position="148"/>
    </location>
</feature>
<dbReference type="InterPro" id="IPR013894">
    <property type="entry name" value="RMI1_OB"/>
</dbReference>
<reference evidence="2 3" key="1">
    <citation type="journal article" date="2007" name="PLoS Pathog.">
        <title>Genome sequence of Babesia bovis and comparative analysis of apicomplexan hemoprotozoa.</title>
        <authorList>
            <person name="Brayton K.A."/>
            <person name="Lau A.O.T."/>
            <person name="Herndon D.R."/>
            <person name="Hannick L."/>
            <person name="Kappmeyer L.S."/>
            <person name="Berens S.J."/>
            <person name="Bidwell S.L."/>
            <person name="Brown W.C."/>
            <person name="Crabtree J."/>
            <person name="Fadrosh D."/>
            <person name="Feldblum T."/>
            <person name="Forberger H.A."/>
            <person name="Haas B.J."/>
            <person name="Howell J.M."/>
            <person name="Khouri H."/>
            <person name="Koo H."/>
            <person name="Mann D.J."/>
            <person name="Norimine J."/>
            <person name="Paulsen I.T."/>
            <person name="Radune D."/>
            <person name="Ren Q."/>
            <person name="Smith R.K. Jr."/>
            <person name="Suarez C.E."/>
            <person name="White O."/>
            <person name="Wortman J.R."/>
            <person name="Knowles D.P. Jr."/>
            <person name="McElwain T.F."/>
            <person name="Nene V.M."/>
        </authorList>
    </citation>
    <scope>NUCLEOTIDE SEQUENCE [LARGE SCALE GENOMIC DNA]</scope>
    <source>
        <strain evidence="2">T2Bo</strain>
    </source>
</reference>
<sequence length="446" mass="50339">MAEELLVNDGVRADFASWIRSDWILGTDSTRFSSFMRFPIAIYQVISCLDVRVSRYRQLGNEEDLGEDENESSSYLSNTMTTRMLRLVLNDGQREIIAYEYEPIACLDVFHANLLTGNPIRCCGKIGIFNDPVERRGALWLTRSNVKLIFEGYKCKSGKNIQPDDDPIEVSSFVHEHFSPSTFPASDAGYSSVAPVSQDFSGNIQTSSIDEITLSQSLDDVISGILQPSDHRSDCGSDRAFTAADDYFPKGSPNLHYSYDAFLLRSRLNASESSYVEYFSNFLRSNGFFDCTSIVQQLSQLNKLPALVEPSPKWLEDDSHFGFLDFSIPLGILDMHSRSDVIADELRNAGFSDSSRVWLVNLNDCCYCFYCLVSLETLDIVQTSLLETSRAINSKEGFFDVKCFGNDGVYLYWIYRYRVKLDPAEFAKKAALVDAEYAKIQAILDF</sequence>
<dbReference type="Proteomes" id="UP000002173">
    <property type="component" value="Unassembled WGS sequence"/>
</dbReference>
<keyword evidence="3" id="KW-1185">Reference proteome</keyword>
<gene>
    <name evidence="2" type="ORF">BBOV_IV006770</name>
</gene>
<evidence type="ECO:0000313" key="3">
    <source>
        <dbReference type="Proteomes" id="UP000002173"/>
    </source>
</evidence>
<reference evidence="3" key="3">
    <citation type="journal article" date="2021" name="Int. J. Parasitol.">
        <title>Comparative analysis of gene expression between Babesia bovis blood stages and kinetes allowed by improved genome annotation.</title>
        <authorList>
            <person name="Ueti M.W."/>
            <person name="Johnson W.C."/>
            <person name="Kappmeyer L.S."/>
            <person name="Herndon D.R."/>
            <person name="Mousel M.R."/>
            <person name="Reif K.E."/>
            <person name="Taus N.S."/>
            <person name="Ifeonu O.O."/>
            <person name="Silva J.C."/>
            <person name="Suarez C.E."/>
            <person name="Brayton K.A."/>
        </authorList>
    </citation>
    <scope>NUCLEOTIDE SEQUENCE [LARGE SCALE GENOMIC DNA]</scope>
</reference>
<proteinExistence type="predicted"/>